<dbReference type="Pfam" id="PF00149">
    <property type="entry name" value="Metallophos"/>
    <property type="match status" value="1"/>
</dbReference>
<dbReference type="GO" id="GO:0000166">
    <property type="term" value="F:nucleotide binding"/>
    <property type="evidence" value="ECO:0007669"/>
    <property type="project" value="UniProtKB-KW"/>
</dbReference>
<reference evidence="4 5" key="1">
    <citation type="submission" date="2019-06" db="EMBL/GenBank/DDBJ databases">
        <title>Draft genome sequence of the filamentous fungus Phialemoniopsis curvata isolated from diesel fuel.</title>
        <authorList>
            <person name="Varaljay V.A."/>
            <person name="Lyon W.J."/>
            <person name="Crouch A.L."/>
            <person name="Drake C.E."/>
            <person name="Hollomon J.M."/>
            <person name="Nadeau L.J."/>
            <person name="Nunn H.S."/>
            <person name="Stevenson B.S."/>
            <person name="Bojanowski C.L."/>
            <person name="Crookes-Goodson W.J."/>
        </authorList>
    </citation>
    <scope>NUCLEOTIDE SEQUENCE [LARGE SCALE GENOMIC DNA]</scope>
    <source>
        <strain evidence="4 5">D216</strain>
    </source>
</reference>
<keyword evidence="5" id="KW-1185">Reference proteome</keyword>
<dbReference type="InParanoid" id="A0A507B846"/>
<dbReference type="PANTHER" id="PTHR11575:SF24">
    <property type="entry name" value="5'-NUCLEOTIDASE"/>
    <property type="match status" value="1"/>
</dbReference>
<dbReference type="InterPro" id="IPR004843">
    <property type="entry name" value="Calcineurin-like_PHP"/>
</dbReference>
<evidence type="ECO:0000256" key="2">
    <source>
        <dbReference type="SAM" id="MobiDB-lite"/>
    </source>
</evidence>
<dbReference type="AlphaFoldDB" id="A0A507B846"/>
<dbReference type="RefSeq" id="XP_030994521.1">
    <property type="nucleotide sequence ID" value="XM_031141351.1"/>
</dbReference>
<dbReference type="OrthoDB" id="7722975at2759"/>
<dbReference type="GO" id="GO:0009166">
    <property type="term" value="P:nucleotide catabolic process"/>
    <property type="evidence" value="ECO:0007669"/>
    <property type="project" value="InterPro"/>
</dbReference>
<comment type="caution">
    <text evidence="4">The sequence shown here is derived from an EMBL/GenBank/DDBJ whole genome shotgun (WGS) entry which is preliminary data.</text>
</comment>
<keyword evidence="1" id="KW-0547">Nucleotide-binding</keyword>
<evidence type="ECO:0000313" key="4">
    <source>
        <dbReference type="EMBL" id="TPX12810.1"/>
    </source>
</evidence>
<dbReference type="STRING" id="1093900.A0A507B846"/>
<dbReference type="Proteomes" id="UP000319257">
    <property type="component" value="Unassembled WGS sequence"/>
</dbReference>
<dbReference type="GO" id="GO:0016787">
    <property type="term" value="F:hydrolase activity"/>
    <property type="evidence" value="ECO:0007669"/>
    <property type="project" value="UniProtKB-KW"/>
</dbReference>
<evidence type="ECO:0000256" key="1">
    <source>
        <dbReference type="RuleBase" id="RU362119"/>
    </source>
</evidence>
<evidence type="ECO:0000313" key="5">
    <source>
        <dbReference type="Proteomes" id="UP000319257"/>
    </source>
</evidence>
<sequence>MRLSHFSSANLVAFLTLGAQALFVRSSRDEHRQRLLVQRSDRLPTPIHGPHGFPPDNTHDNPPASGFHPPELPETVSFFHINDMHAHIDEWVGGAEVDCKDTHRKDGQCVGGSARLKSAVHRLRSENKHSLFLVAGDETTGTLFYSYHGHPILAEALNDVGVDGFTLGNHEFDEGTKGLAKFLPLLNCPILAANIESENEVVNTTVVPYHIYWEQGVAVIGAVTETTKTESRPGRETKFHDVVSTIQKTVDEILSTTNITRIVALTHIGYDEDKELARSTTGLSLIIGGHTDTPLGPMVGRDDEPPDGEYPTIEKNLDGEKVYIVTDFHWSEWLGHVDMTWDESGQVVKVVGKPVHLVQSLPQEPKLKAKVHEWREAFAPWAAEIIGHADVELESSNCKKEPCLFGELLSEQVALFASL</sequence>
<name>A0A507B846_9PEZI</name>
<dbReference type="Gene3D" id="3.60.21.10">
    <property type="match status" value="1"/>
</dbReference>
<dbReference type="GeneID" id="41974137"/>
<keyword evidence="1" id="KW-0732">Signal</keyword>
<dbReference type="InterPro" id="IPR029052">
    <property type="entry name" value="Metallo-depent_PP-like"/>
</dbReference>
<keyword evidence="1" id="KW-0378">Hydrolase</keyword>
<dbReference type="PRINTS" id="PR01607">
    <property type="entry name" value="APYRASEFAMLY"/>
</dbReference>
<gene>
    <name evidence="4" type="ORF">E0L32_006690</name>
</gene>
<dbReference type="EMBL" id="SKBQ01000039">
    <property type="protein sequence ID" value="TPX12810.1"/>
    <property type="molecule type" value="Genomic_DNA"/>
</dbReference>
<feature type="region of interest" description="Disordered" evidence="2">
    <location>
        <begin position="39"/>
        <end position="69"/>
    </location>
</feature>
<dbReference type="SUPFAM" id="SSF56300">
    <property type="entry name" value="Metallo-dependent phosphatases"/>
    <property type="match status" value="1"/>
</dbReference>
<dbReference type="InterPro" id="IPR006179">
    <property type="entry name" value="5_nucleotidase/apyrase"/>
</dbReference>
<dbReference type="PANTHER" id="PTHR11575">
    <property type="entry name" value="5'-NUCLEOTIDASE-RELATED"/>
    <property type="match status" value="1"/>
</dbReference>
<evidence type="ECO:0000259" key="3">
    <source>
        <dbReference type="Pfam" id="PF00149"/>
    </source>
</evidence>
<organism evidence="4 5">
    <name type="scientific">Thyridium curvatum</name>
    <dbReference type="NCBI Taxonomy" id="1093900"/>
    <lineage>
        <taxon>Eukaryota</taxon>
        <taxon>Fungi</taxon>
        <taxon>Dikarya</taxon>
        <taxon>Ascomycota</taxon>
        <taxon>Pezizomycotina</taxon>
        <taxon>Sordariomycetes</taxon>
        <taxon>Sordariomycetidae</taxon>
        <taxon>Thyridiales</taxon>
        <taxon>Thyridiaceae</taxon>
        <taxon>Thyridium</taxon>
    </lineage>
</organism>
<feature type="chain" id="PRO_5021509736" description="Calcineurin-like phosphoesterase domain-containing protein" evidence="1">
    <location>
        <begin position="22"/>
        <end position="419"/>
    </location>
</feature>
<accession>A0A507B846</accession>
<feature type="domain" description="Calcineurin-like phosphoesterase" evidence="3">
    <location>
        <begin position="78"/>
        <end position="291"/>
    </location>
</feature>
<comment type="similarity">
    <text evidence="1">Belongs to the 5'-nucleotidase family.</text>
</comment>
<feature type="signal peptide" evidence="1">
    <location>
        <begin position="1"/>
        <end position="21"/>
    </location>
</feature>
<protein>
    <recommendedName>
        <fullName evidence="3">Calcineurin-like phosphoesterase domain-containing protein</fullName>
    </recommendedName>
</protein>
<proteinExistence type="inferred from homology"/>